<keyword evidence="9" id="KW-0028">Amino-acid biosynthesis</keyword>
<dbReference type="PROSITE" id="PS51332">
    <property type="entry name" value="B12_BINDING"/>
    <property type="match status" value="1"/>
</dbReference>
<comment type="similarity">
    <text evidence="5">Belongs to the vitamin-B12 dependent methionine synthase family.</text>
</comment>
<comment type="function">
    <text evidence="17">Catalyzes the transfer of a methyl group from methyl-cobalamin to homocysteine, yielding enzyme-bound cob(I)alamin and methionine. Subsequently, remethylates the cofactor using methyltetrahydrofolate.</text>
</comment>
<dbReference type="GO" id="GO:0032259">
    <property type="term" value="P:methylation"/>
    <property type="evidence" value="ECO:0007669"/>
    <property type="project" value="UniProtKB-KW"/>
</dbReference>
<dbReference type="PROSITE" id="PS51337">
    <property type="entry name" value="B12_BINDING_NTER"/>
    <property type="match status" value="1"/>
</dbReference>
<proteinExistence type="inferred from homology"/>
<evidence type="ECO:0000259" key="21">
    <source>
        <dbReference type="PROSITE" id="PS50972"/>
    </source>
</evidence>
<dbReference type="GeneID" id="90986014"/>
<evidence type="ECO:0000256" key="3">
    <source>
        <dbReference type="ARBA" id="ARBA00001956"/>
    </source>
</evidence>
<reference evidence="24 25" key="1">
    <citation type="submission" date="2009-12" db="EMBL/GenBank/DDBJ databases">
        <authorList>
            <person name="Shrivastava S."/>
            <person name="Madupu R."/>
            <person name="Durkin A.S."/>
            <person name="Torralba M."/>
            <person name="Methe B."/>
            <person name="Sutton G.G."/>
            <person name="Strausberg R.L."/>
            <person name="Nelson K.E."/>
        </authorList>
    </citation>
    <scope>NUCLEOTIDE SEQUENCE [LARGE SCALE GENOMIC DNA]</scope>
    <source>
        <strain evidence="24 25">W5455</strain>
    </source>
</reference>
<evidence type="ECO:0000256" key="19">
    <source>
        <dbReference type="PROSITE-ProRule" id="PRU00333"/>
    </source>
</evidence>
<evidence type="ECO:0000256" key="7">
    <source>
        <dbReference type="ARBA" id="ARBA00013998"/>
    </source>
</evidence>
<dbReference type="InterPro" id="IPR003726">
    <property type="entry name" value="HCY_dom"/>
</dbReference>
<dbReference type="SUPFAM" id="SSF52242">
    <property type="entry name" value="Cobalamin (vitamin B12)-binding domain"/>
    <property type="match status" value="1"/>
</dbReference>
<feature type="binding site" evidence="19">
    <location>
        <position position="201"/>
    </location>
    <ligand>
        <name>Zn(2+)</name>
        <dbReference type="ChEBI" id="CHEBI:29105"/>
    </ligand>
</feature>
<dbReference type="Proteomes" id="UP000006462">
    <property type="component" value="Unassembled WGS sequence"/>
</dbReference>
<keyword evidence="11 19" id="KW-0808">Transferase</keyword>
<comment type="cofactor">
    <cofactor evidence="3">
        <name>methylcob(III)alamin</name>
        <dbReference type="ChEBI" id="CHEBI:28115"/>
    </cofactor>
</comment>
<evidence type="ECO:0000313" key="25">
    <source>
        <dbReference type="Proteomes" id="UP000006462"/>
    </source>
</evidence>
<accession>A0ABM9ZTP2</accession>
<keyword evidence="25" id="KW-1185">Reference proteome</keyword>
<evidence type="ECO:0000256" key="11">
    <source>
        <dbReference type="ARBA" id="ARBA00022679"/>
    </source>
</evidence>
<comment type="catalytic activity">
    <reaction evidence="1">
        <text>(6S)-5-methyl-5,6,7,8-tetrahydrofolate + L-homocysteine = (6S)-5,6,7,8-tetrahydrofolate + L-methionine</text>
        <dbReference type="Rhea" id="RHEA:11172"/>
        <dbReference type="ChEBI" id="CHEBI:18608"/>
        <dbReference type="ChEBI" id="CHEBI:57453"/>
        <dbReference type="ChEBI" id="CHEBI:57844"/>
        <dbReference type="ChEBI" id="CHEBI:58199"/>
        <dbReference type="EC" id="2.1.1.13"/>
    </reaction>
</comment>
<evidence type="ECO:0000256" key="17">
    <source>
        <dbReference type="ARBA" id="ARBA00025552"/>
    </source>
</evidence>
<dbReference type="SMART" id="SM01018">
    <property type="entry name" value="B12-binding_2"/>
    <property type="match status" value="1"/>
</dbReference>
<gene>
    <name evidence="24" type="ORF">HMPREF7215_2692</name>
</gene>
<dbReference type="InterPro" id="IPR003759">
    <property type="entry name" value="Cbl-bd_cap"/>
</dbReference>
<keyword evidence="10" id="KW-0846">Cobalamin</keyword>
<keyword evidence="14 19" id="KW-0862">Zinc</keyword>
<evidence type="ECO:0000256" key="1">
    <source>
        <dbReference type="ARBA" id="ARBA00001700"/>
    </source>
</evidence>
<dbReference type="Gene3D" id="1.10.1240.10">
    <property type="entry name" value="Methionine synthase domain"/>
    <property type="match status" value="1"/>
</dbReference>
<dbReference type="Pfam" id="PF02310">
    <property type="entry name" value="B12-binding"/>
    <property type="match status" value="1"/>
</dbReference>
<dbReference type="Pfam" id="PF00809">
    <property type="entry name" value="Pterin_bind"/>
    <property type="match status" value="1"/>
</dbReference>
<feature type="domain" description="Hcy-binding" evidence="20">
    <location>
        <begin position="1"/>
        <end position="281"/>
    </location>
</feature>
<evidence type="ECO:0000256" key="8">
    <source>
        <dbReference type="ARBA" id="ARBA00022603"/>
    </source>
</evidence>
<feature type="binding site" evidence="19">
    <location>
        <position position="267"/>
    </location>
    <ligand>
        <name>Zn(2+)</name>
        <dbReference type="ChEBI" id="CHEBI:29105"/>
    </ligand>
</feature>
<dbReference type="GO" id="GO:0008168">
    <property type="term" value="F:methyltransferase activity"/>
    <property type="evidence" value="ECO:0007669"/>
    <property type="project" value="UniProtKB-KW"/>
</dbReference>
<dbReference type="InterPro" id="IPR036594">
    <property type="entry name" value="Meth_synthase_dom"/>
</dbReference>
<evidence type="ECO:0000259" key="23">
    <source>
        <dbReference type="PROSITE" id="PS51337"/>
    </source>
</evidence>
<organism evidence="24 25">
    <name type="scientific">Pyramidobacter piscolens W5455</name>
    <dbReference type="NCBI Taxonomy" id="352165"/>
    <lineage>
        <taxon>Bacteria</taxon>
        <taxon>Thermotogati</taxon>
        <taxon>Synergistota</taxon>
        <taxon>Synergistia</taxon>
        <taxon>Synergistales</taxon>
        <taxon>Dethiosulfovibrionaceae</taxon>
        <taxon>Pyramidobacter</taxon>
    </lineage>
</organism>
<evidence type="ECO:0000256" key="5">
    <source>
        <dbReference type="ARBA" id="ARBA00010398"/>
    </source>
</evidence>
<dbReference type="InterPro" id="IPR050554">
    <property type="entry name" value="Met_Synthase/Corrinoid"/>
</dbReference>
<dbReference type="InterPro" id="IPR036589">
    <property type="entry name" value="HCY_dom_sf"/>
</dbReference>
<evidence type="ECO:0000256" key="15">
    <source>
        <dbReference type="ARBA" id="ARBA00023167"/>
    </source>
</evidence>
<dbReference type="PANTHER" id="PTHR45833">
    <property type="entry name" value="METHIONINE SYNTHASE"/>
    <property type="match status" value="1"/>
</dbReference>
<dbReference type="RefSeq" id="WP_009165308.1">
    <property type="nucleotide sequence ID" value="NZ_ADFP01000090.1"/>
</dbReference>
<dbReference type="Pfam" id="PF02607">
    <property type="entry name" value="B12-binding_2"/>
    <property type="match status" value="1"/>
</dbReference>
<evidence type="ECO:0000256" key="6">
    <source>
        <dbReference type="ARBA" id="ARBA00012032"/>
    </source>
</evidence>
<dbReference type="Pfam" id="PF02574">
    <property type="entry name" value="S-methyl_trans"/>
    <property type="match status" value="1"/>
</dbReference>
<evidence type="ECO:0000313" key="24">
    <source>
        <dbReference type="EMBL" id="EFB90221.1"/>
    </source>
</evidence>
<feature type="domain" description="Pterin-binding" evidence="21">
    <location>
        <begin position="309"/>
        <end position="553"/>
    </location>
</feature>
<name>A0ABM9ZTP2_9BACT</name>
<comment type="cofactor">
    <cofactor evidence="2 19">
        <name>Zn(2+)</name>
        <dbReference type="ChEBI" id="CHEBI:29105"/>
    </cofactor>
</comment>
<dbReference type="EMBL" id="ADFP01000090">
    <property type="protein sequence ID" value="EFB90221.1"/>
    <property type="molecule type" value="Genomic_DNA"/>
</dbReference>
<dbReference type="Gene3D" id="3.20.20.20">
    <property type="entry name" value="Dihydropteroate synthase-like"/>
    <property type="match status" value="1"/>
</dbReference>
<evidence type="ECO:0000256" key="16">
    <source>
        <dbReference type="ARBA" id="ARBA00023285"/>
    </source>
</evidence>
<feature type="binding site" evidence="19">
    <location>
        <position position="266"/>
    </location>
    <ligand>
        <name>Zn(2+)</name>
        <dbReference type="ChEBI" id="CHEBI:29105"/>
    </ligand>
</feature>
<dbReference type="SUPFAM" id="SSF47644">
    <property type="entry name" value="Methionine synthase domain"/>
    <property type="match status" value="1"/>
</dbReference>
<dbReference type="Gene3D" id="3.40.50.280">
    <property type="entry name" value="Cobalamin-binding domain"/>
    <property type="match status" value="1"/>
</dbReference>
<evidence type="ECO:0000256" key="14">
    <source>
        <dbReference type="ARBA" id="ARBA00022833"/>
    </source>
</evidence>
<keyword evidence="15" id="KW-0486">Methionine biosynthesis</keyword>
<dbReference type="PROSITE" id="PS50972">
    <property type="entry name" value="PTERIN_BINDING"/>
    <property type="match status" value="1"/>
</dbReference>
<evidence type="ECO:0000256" key="2">
    <source>
        <dbReference type="ARBA" id="ARBA00001947"/>
    </source>
</evidence>
<protein>
    <recommendedName>
        <fullName evidence="7">Methionine synthase</fullName>
        <ecNumber evidence="6">2.1.1.13</ecNumber>
    </recommendedName>
    <alternativeName>
        <fullName evidence="18">5-methyltetrahydrofolate--homocysteine methyltransferase</fullName>
    </alternativeName>
</protein>
<evidence type="ECO:0000259" key="22">
    <source>
        <dbReference type="PROSITE" id="PS51332"/>
    </source>
</evidence>
<keyword evidence="12" id="KW-0949">S-adenosyl-L-methionine</keyword>
<comment type="caution">
    <text evidence="24">The sequence shown here is derived from an EMBL/GenBank/DDBJ whole genome shotgun (WGS) entry which is preliminary data.</text>
</comment>
<evidence type="ECO:0000259" key="20">
    <source>
        <dbReference type="PROSITE" id="PS50970"/>
    </source>
</evidence>
<keyword evidence="8 19" id="KW-0489">Methyltransferase</keyword>
<feature type="domain" description="B12-binding N-terminal" evidence="23">
    <location>
        <begin position="580"/>
        <end position="673"/>
    </location>
</feature>
<dbReference type="EC" id="2.1.1.13" evidence="6"/>
<dbReference type="InterPro" id="IPR011005">
    <property type="entry name" value="Dihydropteroate_synth-like_sf"/>
</dbReference>
<dbReference type="InterPro" id="IPR000489">
    <property type="entry name" value="Pterin-binding_dom"/>
</dbReference>
<evidence type="ECO:0000256" key="12">
    <source>
        <dbReference type="ARBA" id="ARBA00022691"/>
    </source>
</evidence>
<sequence>MMKEFDRVVMFDGAMGTMLQKKGLKLREIPESLNVSRPDLIESIHREYFAAGCDFVQTNTFGANPYKLEGTAYETEQVIGAAVKIARRAADAFSGKGILLDVGPSGRAMAPVGDADFDEIYGSVARQVRAGAELCDGILLETFTDLLEAKASALAALENSDKPVFLTMSFQEDGRTFFGTPVEAMIMTFEGLGLSGLGVNCSLGPAQLAPIVKKLTAHSRVPVIVQPNAGLPVVRDGVSGWDVSPGEFANWLGQFVDWGTAFVGGCCGTTPEFLSAANDMIGNRRLRPRKVAPLRGVCSATRVEPFDRTVIIGERLNPTGKKRLKQALYEHDFDYVVLEAQKQKEQGAGVLDVNVGLPDVDEPAMLREVVAELQGAVDLPLQLDSANAAALEAGARRYAGKPLLNSVSGKESSLASVLPVAKKYGACVLGLCLDDGGIPQTAEARFAVAQKILDRAAALGIPKDDVFIDCLTLTASAQQDLALETIKAVRMVSERLAVKTTLGVSNVSFGLPRRPLINRTMLAAALANGLSAAIVNPGEKSVQETLAAWRVLSAQDRDAKEYIDFCAANPEETAFAPRAVAAVSERGKFSGGLGEAVARGLKDEARACAAELVKKQPPLEIVEKTLIPALDAVGRDYEAQKIYLPQLIKSADAAKAALEVVKGVLAGDQGGAPRSGPKVIVATVYGDVHDIGKNIVKVIMENYNFDVIDLGKDVSSDAIVAAVKKTGAAVVGLSALMTTTVASMKETIAALRRECPEVRVIVGGAVLTPDLARHVGADRYARDAMDTVRAVEEFLSRE</sequence>
<evidence type="ECO:0000256" key="9">
    <source>
        <dbReference type="ARBA" id="ARBA00022605"/>
    </source>
</evidence>
<dbReference type="PANTHER" id="PTHR45833:SF1">
    <property type="entry name" value="METHIONINE SYNTHASE"/>
    <property type="match status" value="1"/>
</dbReference>
<feature type="domain" description="B12-binding" evidence="22">
    <location>
        <begin position="676"/>
        <end position="798"/>
    </location>
</feature>
<evidence type="ECO:0000256" key="10">
    <source>
        <dbReference type="ARBA" id="ARBA00022628"/>
    </source>
</evidence>
<evidence type="ECO:0000256" key="18">
    <source>
        <dbReference type="ARBA" id="ARBA00031040"/>
    </source>
</evidence>
<keyword evidence="16" id="KW-0170">Cobalt</keyword>
<evidence type="ECO:0000256" key="4">
    <source>
        <dbReference type="ARBA" id="ARBA00005178"/>
    </source>
</evidence>
<dbReference type="InterPro" id="IPR006158">
    <property type="entry name" value="Cobalamin-bd"/>
</dbReference>
<dbReference type="InterPro" id="IPR036724">
    <property type="entry name" value="Cobalamin-bd_sf"/>
</dbReference>
<evidence type="ECO:0000256" key="13">
    <source>
        <dbReference type="ARBA" id="ARBA00022723"/>
    </source>
</evidence>
<dbReference type="PROSITE" id="PS50970">
    <property type="entry name" value="HCY"/>
    <property type="match status" value="1"/>
</dbReference>
<dbReference type="SUPFAM" id="SSF82282">
    <property type="entry name" value="Homocysteine S-methyltransferase"/>
    <property type="match status" value="1"/>
</dbReference>
<dbReference type="Gene3D" id="3.20.20.330">
    <property type="entry name" value="Homocysteine-binding-like domain"/>
    <property type="match status" value="1"/>
</dbReference>
<dbReference type="SUPFAM" id="SSF51717">
    <property type="entry name" value="Dihydropteroate synthetase-like"/>
    <property type="match status" value="1"/>
</dbReference>
<keyword evidence="13 19" id="KW-0479">Metal-binding</keyword>
<comment type="pathway">
    <text evidence="4">Amino-acid biosynthesis; L-methionine biosynthesis via de novo pathway; L-methionine from L-homocysteine (MetH route): step 1/1.</text>
</comment>